<comment type="caution">
    <text evidence="2">The sequence shown here is derived from an EMBL/GenBank/DDBJ whole genome shotgun (WGS) entry which is preliminary data.</text>
</comment>
<protein>
    <recommendedName>
        <fullName evidence="4">DUF2911 domain-containing protein</fullName>
    </recommendedName>
</protein>
<sequence>MKIQDKFLFLLMALFTVAISNAQGKPASPPAVTTGKINDATITISYSSPSVKGRKIWGELVPFDKIWRAGANEATTIETDKDLTIEGSKLPAGKYSFFVIPSEKESILIFNKVAKQSGTHNYDEKEDQLRVKVQQKIADTNTESLTYIINKNSIVLSWEKWKIPFSVK</sequence>
<dbReference type="RefSeq" id="WP_310282901.1">
    <property type="nucleotide sequence ID" value="NZ_JAVDWQ010000013.1"/>
</dbReference>
<dbReference type="Pfam" id="PF11138">
    <property type="entry name" value="DUF2911"/>
    <property type="match status" value="1"/>
</dbReference>
<feature type="signal peptide" evidence="1">
    <location>
        <begin position="1"/>
        <end position="22"/>
    </location>
</feature>
<keyword evidence="1" id="KW-0732">Signal</keyword>
<dbReference type="Proteomes" id="UP001269081">
    <property type="component" value="Unassembled WGS sequence"/>
</dbReference>
<dbReference type="EMBL" id="JAVDWQ010000013">
    <property type="protein sequence ID" value="MDR7211548.1"/>
    <property type="molecule type" value="Genomic_DNA"/>
</dbReference>
<gene>
    <name evidence="2" type="ORF">J2W48_003503</name>
</gene>
<evidence type="ECO:0008006" key="4">
    <source>
        <dbReference type="Google" id="ProtNLM"/>
    </source>
</evidence>
<accession>A0ABU1YBT1</accession>
<reference evidence="2 3" key="1">
    <citation type="submission" date="2023-07" db="EMBL/GenBank/DDBJ databases">
        <title>Sorghum-associated microbial communities from plants grown in Nebraska, USA.</title>
        <authorList>
            <person name="Schachtman D."/>
        </authorList>
    </citation>
    <scope>NUCLEOTIDE SEQUENCE [LARGE SCALE GENOMIC DNA]</scope>
    <source>
        <strain evidence="2 3">4129</strain>
    </source>
</reference>
<evidence type="ECO:0000256" key="1">
    <source>
        <dbReference type="SAM" id="SignalP"/>
    </source>
</evidence>
<evidence type="ECO:0000313" key="2">
    <source>
        <dbReference type="EMBL" id="MDR7211548.1"/>
    </source>
</evidence>
<keyword evidence="3" id="KW-1185">Reference proteome</keyword>
<proteinExistence type="predicted"/>
<name>A0ABU1YBT1_9FLAO</name>
<feature type="chain" id="PRO_5045567147" description="DUF2911 domain-containing protein" evidence="1">
    <location>
        <begin position="23"/>
        <end position="168"/>
    </location>
</feature>
<organism evidence="2 3">
    <name type="scientific">Flavobacterium piscis</name>
    <dbReference type="NCBI Taxonomy" id="1114874"/>
    <lineage>
        <taxon>Bacteria</taxon>
        <taxon>Pseudomonadati</taxon>
        <taxon>Bacteroidota</taxon>
        <taxon>Flavobacteriia</taxon>
        <taxon>Flavobacteriales</taxon>
        <taxon>Flavobacteriaceae</taxon>
        <taxon>Flavobacterium</taxon>
    </lineage>
</organism>
<evidence type="ECO:0000313" key="3">
    <source>
        <dbReference type="Proteomes" id="UP001269081"/>
    </source>
</evidence>
<dbReference type="InterPro" id="IPR021314">
    <property type="entry name" value="DUF2911"/>
</dbReference>